<keyword evidence="4" id="KW-0547">Nucleotide-binding</keyword>
<dbReference type="RefSeq" id="WP_121805523.1">
    <property type="nucleotide sequence ID" value="NZ_RDBE01000006.1"/>
</dbReference>
<dbReference type="InterPro" id="IPR011009">
    <property type="entry name" value="Kinase-like_dom_sf"/>
</dbReference>
<gene>
    <name evidence="8" type="ORF">D9V37_07575</name>
</gene>
<accession>A0A3L8P5S0</accession>
<keyword evidence="9" id="KW-1185">Reference proteome</keyword>
<dbReference type="CDD" id="cd14014">
    <property type="entry name" value="STKc_PknB_like"/>
    <property type="match status" value="1"/>
</dbReference>
<keyword evidence="2 8" id="KW-0723">Serine/threonine-protein kinase</keyword>
<evidence type="ECO:0000256" key="1">
    <source>
        <dbReference type="ARBA" id="ARBA00012513"/>
    </source>
</evidence>
<evidence type="ECO:0000256" key="4">
    <source>
        <dbReference type="ARBA" id="ARBA00022741"/>
    </source>
</evidence>
<dbReference type="SMART" id="SM00220">
    <property type="entry name" value="S_TKc"/>
    <property type="match status" value="1"/>
</dbReference>
<dbReference type="Pfam" id="PF00069">
    <property type="entry name" value="Pkinase"/>
    <property type="match status" value="1"/>
</dbReference>
<dbReference type="Gene3D" id="3.30.200.20">
    <property type="entry name" value="Phosphorylase Kinase, domain 1"/>
    <property type="match status" value="1"/>
</dbReference>
<dbReference type="GO" id="GO:0005524">
    <property type="term" value="F:ATP binding"/>
    <property type="evidence" value="ECO:0007669"/>
    <property type="project" value="UniProtKB-KW"/>
</dbReference>
<feature type="domain" description="Protein kinase" evidence="7">
    <location>
        <begin position="31"/>
        <end position="279"/>
    </location>
</feature>
<dbReference type="PROSITE" id="PS00108">
    <property type="entry name" value="PROTEIN_KINASE_ST"/>
    <property type="match status" value="1"/>
</dbReference>
<dbReference type="PROSITE" id="PS50011">
    <property type="entry name" value="PROTEIN_KINASE_DOM"/>
    <property type="match status" value="1"/>
</dbReference>
<dbReference type="SUPFAM" id="SSF56112">
    <property type="entry name" value="Protein kinase-like (PK-like)"/>
    <property type="match status" value="1"/>
</dbReference>
<dbReference type="Gene3D" id="1.10.510.10">
    <property type="entry name" value="Transferase(Phosphotransferase) domain 1"/>
    <property type="match status" value="1"/>
</dbReference>
<reference evidence="8 9" key="1">
    <citation type="submission" date="2018-10" db="EMBL/GenBank/DDBJ databases">
        <title>Marmoricola sp. 4Q3S-7 whole genome shotgun sequence.</title>
        <authorList>
            <person name="Li F."/>
        </authorList>
    </citation>
    <scope>NUCLEOTIDE SEQUENCE [LARGE SCALE GENOMIC DNA]</scope>
    <source>
        <strain evidence="8 9">4Q3S-7</strain>
    </source>
</reference>
<keyword evidence="5 8" id="KW-0418">Kinase</keyword>
<evidence type="ECO:0000256" key="3">
    <source>
        <dbReference type="ARBA" id="ARBA00022679"/>
    </source>
</evidence>
<dbReference type="EC" id="2.7.11.1" evidence="1"/>
<keyword evidence="6" id="KW-0067">ATP-binding</keyword>
<dbReference type="Proteomes" id="UP000281708">
    <property type="component" value="Unassembled WGS sequence"/>
</dbReference>
<evidence type="ECO:0000256" key="6">
    <source>
        <dbReference type="ARBA" id="ARBA00022840"/>
    </source>
</evidence>
<dbReference type="PANTHER" id="PTHR43289">
    <property type="entry name" value="MITOGEN-ACTIVATED PROTEIN KINASE KINASE KINASE 20-RELATED"/>
    <property type="match status" value="1"/>
</dbReference>
<dbReference type="PANTHER" id="PTHR43289:SF6">
    <property type="entry name" value="SERINE_THREONINE-PROTEIN KINASE NEKL-3"/>
    <property type="match status" value="1"/>
</dbReference>
<proteinExistence type="predicted"/>
<organism evidence="8 9">
    <name type="scientific">Nocardioides mangrovicus</name>
    <dbReference type="NCBI Taxonomy" id="2478913"/>
    <lineage>
        <taxon>Bacteria</taxon>
        <taxon>Bacillati</taxon>
        <taxon>Actinomycetota</taxon>
        <taxon>Actinomycetes</taxon>
        <taxon>Propionibacteriales</taxon>
        <taxon>Nocardioidaceae</taxon>
        <taxon>Nocardioides</taxon>
    </lineage>
</organism>
<name>A0A3L8P5S0_9ACTN</name>
<evidence type="ECO:0000256" key="2">
    <source>
        <dbReference type="ARBA" id="ARBA00022527"/>
    </source>
</evidence>
<dbReference type="InterPro" id="IPR008271">
    <property type="entry name" value="Ser/Thr_kinase_AS"/>
</dbReference>
<evidence type="ECO:0000313" key="9">
    <source>
        <dbReference type="Proteomes" id="UP000281708"/>
    </source>
</evidence>
<sequence>MTLLIERADVDDVDGLPVWGFEAGEELVPGARALERLGVGHRCETWLAWWAAGWHPVVVKLARPHQRDHPRARAALRREVDAALPHPHLARLLVDGSNAPLPFVVTEYLDGPTVADVVDDQGAFTFEDAATLGSAVLSALRALHRAGLAHLDVKAENVVLRDGRPYLIDAGSARPLGRTQPPGRPVGTPGYTAPEMEACSPVAAAMDRFGLGTLLAEALTGTPFPEAGRLPDVALAAVVRRLLDADPLARGTDESILGELAELTGEDRPWPTWADADLA</sequence>
<comment type="caution">
    <text evidence="8">The sequence shown here is derived from an EMBL/GenBank/DDBJ whole genome shotgun (WGS) entry which is preliminary data.</text>
</comment>
<dbReference type="AlphaFoldDB" id="A0A3L8P5S0"/>
<evidence type="ECO:0000256" key="5">
    <source>
        <dbReference type="ARBA" id="ARBA00022777"/>
    </source>
</evidence>
<keyword evidence="3" id="KW-0808">Transferase</keyword>
<dbReference type="InterPro" id="IPR000719">
    <property type="entry name" value="Prot_kinase_dom"/>
</dbReference>
<evidence type="ECO:0000259" key="7">
    <source>
        <dbReference type="PROSITE" id="PS50011"/>
    </source>
</evidence>
<dbReference type="GO" id="GO:0004674">
    <property type="term" value="F:protein serine/threonine kinase activity"/>
    <property type="evidence" value="ECO:0007669"/>
    <property type="project" value="UniProtKB-KW"/>
</dbReference>
<evidence type="ECO:0000313" key="8">
    <source>
        <dbReference type="EMBL" id="RLV49758.1"/>
    </source>
</evidence>
<dbReference type="EMBL" id="RDBE01000006">
    <property type="protein sequence ID" value="RLV49758.1"/>
    <property type="molecule type" value="Genomic_DNA"/>
</dbReference>
<protein>
    <recommendedName>
        <fullName evidence="1">non-specific serine/threonine protein kinase</fullName>
        <ecNumber evidence="1">2.7.11.1</ecNumber>
    </recommendedName>
</protein>
<dbReference type="OrthoDB" id="9762169at2"/>